<feature type="domain" description="DUF1285" evidence="2">
    <location>
        <begin position="97"/>
        <end position="191"/>
    </location>
</feature>
<gene>
    <name evidence="3" type="ORF">DDZ18_10985</name>
</gene>
<sequence length="195" mass="21403">MAADKSGPDAMQSLIKAAEAAEAGPGGYPPVEKWEPEACGAMDLVIKRDGSWWHEGTRIGRERLIRLFSRILRKDDDGKTYLVTPIEKIEITVEAAPFLAVRVDAEGEGEDRRIAFATNMDDLVVAGPEHPLRVELGPDGEPDPYVHVRGRLEALITRAAFYDLAELAEPGEDEDGQPVMGVWSRGVFFPLGPRP</sequence>
<dbReference type="InterPro" id="IPR048341">
    <property type="entry name" value="DUF1285_N"/>
</dbReference>
<protein>
    <submittedName>
        <fullName evidence="3">DUF1285 domain-containing protein</fullName>
    </submittedName>
</protein>
<evidence type="ECO:0000259" key="2">
    <source>
        <dbReference type="Pfam" id="PF21028"/>
    </source>
</evidence>
<accession>A0A2U2BRS7</accession>
<name>A0A2U2BRS7_9PROT</name>
<dbReference type="EMBL" id="QEXV01000005">
    <property type="protein sequence ID" value="PWE16724.1"/>
    <property type="molecule type" value="Genomic_DNA"/>
</dbReference>
<evidence type="ECO:0000313" key="3">
    <source>
        <dbReference type="EMBL" id="PWE16724.1"/>
    </source>
</evidence>
<evidence type="ECO:0000259" key="1">
    <source>
        <dbReference type="Pfam" id="PF06938"/>
    </source>
</evidence>
<dbReference type="Gene3D" id="2.30.270.10">
    <property type="entry name" value="duf1285 protein"/>
    <property type="match status" value="1"/>
</dbReference>
<dbReference type="OrthoDB" id="3078366at2"/>
<dbReference type="InterPro" id="IPR010707">
    <property type="entry name" value="DUF1285"/>
</dbReference>
<reference evidence="4" key="1">
    <citation type="submission" date="2018-05" db="EMBL/GenBank/DDBJ databases">
        <authorList>
            <person name="Liu B.-T."/>
        </authorList>
    </citation>
    <scope>NUCLEOTIDE SEQUENCE [LARGE SCALE GENOMIC DNA]</scope>
    <source>
        <strain evidence="4">WD6-1</strain>
    </source>
</reference>
<evidence type="ECO:0000313" key="4">
    <source>
        <dbReference type="Proteomes" id="UP000245168"/>
    </source>
</evidence>
<comment type="caution">
    <text evidence="3">The sequence shown here is derived from an EMBL/GenBank/DDBJ whole genome shotgun (WGS) entry which is preliminary data.</text>
</comment>
<feature type="domain" description="DUF1285" evidence="1">
    <location>
        <begin position="29"/>
        <end position="95"/>
    </location>
</feature>
<dbReference type="InterPro" id="IPR023361">
    <property type="entry name" value="DUF1285_beta_roll_sf"/>
</dbReference>
<organism evidence="3 4">
    <name type="scientific">Marinicauda salina</name>
    <dbReference type="NCBI Taxonomy" id="2135793"/>
    <lineage>
        <taxon>Bacteria</taxon>
        <taxon>Pseudomonadati</taxon>
        <taxon>Pseudomonadota</taxon>
        <taxon>Alphaproteobacteria</taxon>
        <taxon>Maricaulales</taxon>
        <taxon>Maricaulaceae</taxon>
        <taxon>Marinicauda</taxon>
    </lineage>
</organism>
<dbReference type="Pfam" id="PF06938">
    <property type="entry name" value="DUF1285_N"/>
    <property type="match status" value="1"/>
</dbReference>
<dbReference type="Pfam" id="PF21028">
    <property type="entry name" value="DUF1285_C"/>
    <property type="match status" value="1"/>
</dbReference>
<keyword evidence="4" id="KW-1185">Reference proteome</keyword>
<dbReference type="PIRSF" id="PIRSF029557">
    <property type="entry name" value="UCP029557"/>
    <property type="match status" value="1"/>
</dbReference>
<dbReference type="RefSeq" id="WP_109253447.1">
    <property type="nucleotide sequence ID" value="NZ_QEXV01000005.1"/>
</dbReference>
<dbReference type="Proteomes" id="UP000245168">
    <property type="component" value="Unassembled WGS sequence"/>
</dbReference>
<proteinExistence type="predicted"/>
<dbReference type="InterPro" id="IPR048342">
    <property type="entry name" value="DUF1285_C"/>
</dbReference>
<dbReference type="AlphaFoldDB" id="A0A2U2BRS7"/>
<dbReference type="Gene3D" id="3.10.540.10">
    <property type="entry name" value="duf1285 like domain"/>
    <property type="match status" value="1"/>
</dbReference>